<protein>
    <submittedName>
        <fullName evidence="1">Uncharacterized protein</fullName>
    </submittedName>
</protein>
<gene>
    <name evidence="1" type="ORF">LOAG_14334</name>
</gene>
<dbReference type="InParanoid" id="A0A1S0THY9"/>
<sequence length="109" mass="12269">MVEKLNPNDKIRAENEAGISSLLLFPFEKVLFKFMTRYADDGLSQVEEKQAAKNGQNNSRDGLIANNRGQVIRCKDIERSVGDWCLNGSSSALNRKSEKSSRILEHVEI</sequence>
<accession>A0A1S0THY9</accession>
<dbReference type="AlphaFoldDB" id="A0A1S0THY9"/>
<dbReference type="CTD" id="9951815"/>
<reference evidence="1" key="1">
    <citation type="submission" date="2012-04" db="EMBL/GenBank/DDBJ databases">
        <title>The Genome Sequence of Loa loa.</title>
        <authorList>
            <consortium name="The Broad Institute Genome Sequencing Platform"/>
            <consortium name="Broad Institute Genome Sequencing Center for Infectious Disease"/>
            <person name="Nutman T.B."/>
            <person name="Fink D.L."/>
            <person name="Russ C."/>
            <person name="Young S."/>
            <person name="Zeng Q."/>
            <person name="Gargeya S."/>
            <person name="Alvarado L."/>
            <person name="Berlin A."/>
            <person name="Chapman S.B."/>
            <person name="Chen Z."/>
            <person name="Freedman E."/>
            <person name="Gellesch M."/>
            <person name="Goldberg J."/>
            <person name="Griggs A."/>
            <person name="Gujja S."/>
            <person name="Heilman E.R."/>
            <person name="Heiman D."/>
            <person name="Howarth C."/>
            <person name="Mehta T."/>
            <person name="Neiman D."/>
            <person name="Pearson M."/>
            <person name="Roberts A."/>
            <person name="Saif S."/>
            <person name="Shea T."/>
            <person name="Shenoy N."/>
            <person name="Sisk P."/>
            <person name="Stolte C."/>
            <person name="Sykes S."/>
            <person name="White J."/>
            <person name="Yandava C."/>
            <person name="Haas B."/>
            <person name="Henn M.R."/>
            <person name="Nusbaum C."/>
            <person name="Birren B."/>
        </authorList>
    </citation>
    <scope>NUCLEOTIDE SEQUENCE [LARGE SCALE GENOMIC DNA]</scope>
</reference>
<dbReference type="RefSeq" id="XP_003149880.1">
    <property type="nucleotide sequence ID" value="XM_003149832.1"/>
</dbReference>
<dbReference type="KEGG" id="loa:LOAG_14334"/>
<name>A0A1S0THY9_LOALO</name>
<evidence type="ECO:0000313" key="1">
    <source>
        <dbReference type="EMBL" id="EFO14189.1"/>
    </source>
</evidence>
<organism evidence="1">
    <name type="scientific">Loa loa</name>
    <name type="common">Eye worm</name>
    <name type="synonym">Filaria loa</name>
    <dbReference type="NCBI Taxonomy" id="7209"/>
    <lineage>
        <taxon>Eukaryota</taxon>
        <taxon>Metazoa</taxon>
        <taxon>Ecdysozoa</taxon>
        <taxon>Nematoda</taxon>
        <taxon>Chromadorea</taxon>
        <taxon>Rhabditida</taxon>
        <taxon>Spirurina</taxon>
        <taxon>Spiruromorpha</taxon>
        <taxon>Filarioidea</taxon>
        <taxon>Onchocercidae</taxon>
        <taxon>Loa</taxon>
    </lineage>
</organism>
<dbReference type="EMBL" id="JH712068">
    <property type="protein sequence ID" value="EFO14189.1"/>
    <property type="molecule type" value="Genomic_DNA"/>
</dbReference>
<dbReference type="GeneID" id="9951815"/>
<proteinExistence type="predicted"/>